<dbReference type="AlphaFoldDB" id="A0A7W9B116"/>
<comment type="caution">
    <text evidence="1">The sequence shown here is derived from an EMBL/GenBank/DDBJ whole genome shotgun (WGS) entry which is preliminary data.</text>
</comment>
<dbReference type="EMBL" id="JACIJG010000026">
    <property type="protein sequence ID" value="MBB5704261.1"/>
    <property type="molecule type" value="Genomic_DNA"/>
</dbReference>
<organism evidence="1 2">
    <name type="scientific">Brucella daejeonensis</name>
    <dbReference type="NCBI Taxonomy" id="659015"/>
    <lineage>
        <taxon>Bacteria</taxon>
        <taxon>Pseudomonadati</taxon>
        <taxon>Pseudomonadota</taxon>
        <taxon>Alphaproteobacteria</taxon>
        <taxon>Hyphomicrobiales</taxon>
        <taxon>Brucellaceae</taxon>
        <taxon>Brucella/Ochrobactrum group</taxon>
        <taxon>Brucella</taxon>
    </lineage>
</organism>
<sequence length="76" mass="8104">MNRNITKIETARELTFNELELVGGGKADFSNVNSGWSSTEGGSGFNNANGTGCDFGPDLSVCWYPTAGGTMFVYLQ</sequence>
<protein>
    <submittedName>
        <fullName evidence="1">Uncharacterized protein</fullName>
    </submittedName>
</protein>
<proteinExistence type="predicted"/>
<accession>A0A7W9B116</accession>
<dbReference type="RefSeq" id="WP_183657428.1">
    <property type="nucleotide sequence ID" value="NZ_JACIJG010000026.1"/>
</dbReference>
<dbReference type="Proteomes" id="UP000555546">
    <property type="component" value="Unassembled WGS sequence"/>
</dbReference>
<evidence type="ECO:0000313" key="1">
    <source>
        <dbReference type="EMBL" id="MBB5704261.1"/>
    </source>
</evidence>
<reference evidence="1 2" key="1">
    <citation type="submission" date="2020-08" db="EMBL/GenBank/DDBJ databases">
        <title>Genomic Encyclopedia of Type Strains, Phase IV (KMG-IV): sequencing the most valuable type-strain genomes for metagenomic binning, comparative biology and taxonomic classification.</title>
        <authorList>
            <person name="Goeker M."/>
        </authorList>
    </citation>
    <scope>NUCLEOTIDE SEQUENCE [LARGE SCALE GENOMIC DNA]</scope>
    <source>
        <strain evidence="1 2">DSM 26944</strain>
    </source>
</reference>
<name>A0A7W9B116_9HYPH</name>
<keyword evidence="2" id="KW-1185">Reference proteome</keyword>
<evidence type="ECO:0000313" key="2">
    <source>
        <dbReference type="Proteomes" id="UP000555546"/>
    </source>
</evidence>
<gene>
    <name evidence="1" type="ORF">FHS76_004178</name>
</gene>